<reference evidence="1 2" key="1">
    <citation type="submission" date="2014-05" db="EMBL/GenBank/DDBJ databases">
        <title>Draft genome sequence of Amycolatopsis rifamycinica DSM 46095.</title>
        <authorList>
            <person name="Lal R."/>
            <person name="Saxena A."/>
            <person name="Kumari R."/>
            <person name="Mukherjee U."/>
            <person name="Singh P."/>
            <person name="Sangwan N."/>
            <person name="Mahato N.K."/>
        </authorList>
    </citation>
    <scope>NUCLEOTIDE SEQUENCE [LARGE SCALE GENOMIC DNA]</scope>
    <source>
        <strain evidence="1 2">DSM 46095</strain>
    </source>
</reference>
<dbReference type="Proteomes" id="UP000027345">
    <property type="component" value="Unassembled WGS sequence"/>
</dbReference>
<dbReference type="AlphaFoldDB" id="A0A066TPF9"/>
<comment type="caution">
    <text evidence="1">The sequence shown here is derived from an EMBL/GenBank/DDBJ whole genome shotgun (WGS) entry which is preliminary data.</text>
</comment>
<protein>
    <submittedName>
        <fullName evidence="1">Uncharacterized protein</fullName>
    </submittedName>
</protein>
<dbReference type="eggNOG" id="ENOG5031TN2">
    <property type="taxonomic scope" value="Bacteria"/>
</dbReference>
<keyword evidence="2" id="KW-1185">Reference proteome</keyword>
<sequence length="81" mass="8564">MADPKPALVLHLATGGEPLLFALTNEESGKLADKLAQLVKDGAVETVTTKDDKVVAVNFAHVAAAYIDDLTRKSTVFGMHS</sequence>
<name>A0A066TPF9_9PSEU</name>
<proteinExistence type="predicted"/>
<organism evidence="1 2">
    <name type="scientific">Amycolatopsis rifamycinica</name>
    <dbReference type="NCBI Taxonomy" id="287986"/>
    <lineage>
        <taxon>Bacteria</taxon>
        <taxon>Bacillati</taxon>
        <taxon>Actinomycetota</taxon>
        <taxon>Actinomycetes</taxon>
        <taxon>Pseudonocardiales</taxon>
        <taxon>Pseudonocardiaceae</taxon>
        <taxon>Amycolatopsis</taxon>
    </lineage>
</organism>
<dbReference type="RefSeq" id="WP_043788617.1">
    <property type="nucleotide sequence ID" value="NZ_JMQI01000079.1"/>
</dbReference>
<accession>A0A066TPF9</accession>
<dbReference type="OrthoDB" id="3697269at2"/>
<dbReference type="EMBL" id="JMQI01000079">
    <property type="protein sequence ID" value="KDN16695.1"/>
    <property type="molecule type" value="Genomic_DNA"/>
</dbReference>
<evidence type="ECO:0000313" key="2">
    <source>
        <dbReference type="Proteomes" id="UP000027345"/>
    </source>
</evidence>
<gene>
    <name evidence="1" type="ORF">DV20_39965</name>
</gene>
<evidence type="ECO:0000313" key="1">
    <source>
        <dbReference type="EMBL" id="KDN16695.1"/>
    </source>
</evidence>